<feature type="transmembrane region" description="Helical" evidence="1">
    <location>
        <begin position="140"/>
        <end position="161"/>
    </location>
</feature>
<keyword evidence="4" id="KW-1185">Reference proteome</keyword>
<sequence>MLYASYRDVSRAGWRWPHFTPQELACRCGGRGCRGAYWHDAAFLDALEALRAEMGRPLKINSGHRCAIWNAVVGGVPNSEHRRMAVDIAFGRHDRRAMVAAAERLGFTGIGIARSFLHLDRRDGRTLDLSEGGRSVMSDIIGLAASAAGGGVFGLVGTVIGRVAGLIERRQDNTQERARWAHDAAMQEARMRELAAATEAQIKLADAAGAWRGLAASMEAEAAIGDSYRWVNAVRALTRPLLTLLLWIITGLVYLGATTEARMGIVETATFAATAATLWWFGDRGQKGR</sequence>
<dbReference type="Pfam" id="PF08291">
    <property type="entry name" value="Peptidase_M15_3"/>
    <property type="match status" value="1"/>
</dbReference>
<comment type="caution">
    <text evidence="3">The sequence shown here is derived from an EMBL/GenBank/DDBJ whole genome shotgun (WGS) entry which is preliminary data.</text>
</comment>
<evidence type="ECO:0000313" key="3">
    <source>
        <dbReference type="EMBL" id="KCZ98913.1"/>
    </source>
</evidence>
<dbReference type="eggNOG" id="COG3108">
    <property type="taxonomic scope" value="Bacteria"/>
</dbReference>
<organism evidence="3 4">
    <name type="scientific">Hyphomonas polymorpha PS728</name>
    <dbReference type="NCBI Taxonomy" id="1280954"/>
    <lineage>
        <taxon>Bacteria</taxon>
        <taxon>Pseudomonadati</taxon>
        <taxon>Pseudomonadota</taxon>
        <taxon>Alphaproteobacteria</taxon>
        <taxon>Hyphomonadales</taxon>
        <taxon>Hyphomonadaceae</taxon>
        <taxon>Hyphomonas</taxon>
    </lineage>
</organism>
<keyword evidence="1" id="KW-0472">Membrane</keyword>
<keyword evidence="1" id="KW-1133">Transmembrane helix</keyword>
<dbReference type="InterPro" id="IPR013230">
    <property type="entry name" value="Peptidase_M15A_C"/>
</dbReference>
<dbReference type="AlphaFoldDB" id="A0A062VK26"/>
<dbReference type="Gene3D" id="3.30.1380.10">
    <property type="match status" value="1"/>
</dbReference>
<name>A0A062VK26_9PROT</name>
<evidence type="ECO:0000256" key="1">
    <source>
        <dbReference type="SAM" id="Phobius"/>
    </source>
</evidence>
<evidence type="ECO:0000259" key="2">
    <source>
        <dbReference type="PROSITE" id="PS50868"/>
    </source>
</evidence>
<dbReference type="PROSITE" id="PS50868">
    <property type="entry name" value="POST_SET"/>
    <property type="match status" value="1"/>
</dbReference>
<dbReference type="STRING" id="1280954.HPO_08434"/>
<feature type="domain" description="Post-SET" evidence="2">
    <location>
        <begin position="22"/>
        <end position="38"/>
    </location>
</feature>
<dbReference type="RefSeq" id="WP_241767885.1">
    <property type="nucleotide sequence ID" value="NZ_ARYM01000008.1"/>
</dbReference>
<dbReference type="SUPFAM" id="SSF55166">
    <property type="entry name" value="Hedgehog/DD-peptidase"/>
    <property type="match status" value="1"/>
</dbReference>
<accession>A0A062VK26</accession>
<dbReference type="InterPro" id="IPR003616">
    <property type="entry name" value="Post-SET_dom"/>
</dbReference>
<feature type="transmembrane region" description="Helical" evidence="1">
    <location>
        <begin position="263"/>
        <end position="281"/>
    </location>
</feature>
<protein>
    <recommendedName>
        <fullName evidence="2">Post-SET domain-containing protein</fullName>
    </recommendedName>
</protein>
<dbReference type="InterPro" id="IPR009045">
    <property type="entry name" value="Zn_M74/Hedgehog-like"/>
</dbReference>
<gene>
    <name evidence="3" type="ORF">HPO_08434</name>
</gene>
<feature type="transmembrane region" description="Helical" evidence="1">
    <location>
        <begin position="237"/>
        <end position="257"/>
    </location>
</feature>
<keyword evidence="1" id="KW-0812">Transmembrane</keyword>
<dbReference type="Proteomes" id="UP000027100">
    <property type="component" value="Unassembled WGS sequence"/>
</dbReference>
<dbReference type="PATRIC" id="fig|1280954.3.peg.1710"/>
<reference evidence="3 4" key="1">
    <citation type="journal article" date="2014" name="Antonie Van Leeuwenhoek">
        <title>Hyphomonas beringensis sp. nov. and Hyphomonas chukchiensis sp. nov., isolated from surface seawater of the Bering Sea and Chukchi Sea.</title>
        <authorList>
            <person name="Li C."/>
            <person name="Lai Q."/>
            <person name="Li G."/>
            <person name="Dong C."/>
            <person name="Wang J."/>
            <person name="Liao Y."/>
            <person name="Shao Z."/>
        </authorList>
    </citation>
    <scope>NUCLEOTIDE SEQUENCE [LARGE SCALE GENOMIC DNA]</scope>
    <source>
        <strain evidence="3 4">PS728</strain>
    </source>
</reference>
<dbReference type="EMBL" id="ARYM01000008">
    <property type="protein sequence ID" value="KCZ98913.1"/>
    <property type="molecule type" value="Genomic_DNA"/>
</dbReference>
<evidence type="ECO:0000313" key="4">
    <source>
        <dbReference type="Proteomes" id="UP000027100"/>
    </source>
</evidence>
<proteinExistence type="predicted"/>